<dbReference type="OrthoDB" id="9811390at2"/>
<dbReference type="Proteomes" id="UP000074108">
    <property type="component" value="Unassembled WGS sequence"/>
</dbReference>
<dbReference type="PATRIC" id="fig|1150625.3.peg.4"/>
<protein>
    <recommendedName>
        <fullName evidence="3">DUF370 domain-containing protein</fullName>
    </recommendedName>
</protein>
<gene>
    <name evidence="1" type="ORF">Q75_00025</name>
</gene>
<dbReference type="RefSeq" id="WP_059349912.1">
    <property type="nucleotide sequence ID" value="NZ_LDYG01000001.1"/>
</dbReference>
<comment type="caution">
    <text evidence="1">The sequence shown here is derived from an EMBL/GenBank/DDBJ whole genome shotgun (WGS) entry which is preliminary data.</text>
</comment>
<evidence type="ECO:0000313" key="2">
    <source>
        <dbReference type="Proteomes" id="UP000074108"/>
    </source>
</evidence>
<sequence>MYIFIGEDVMIRSKDIIAIVNRESLLSTYEYEYFIEKNEKKVIRLGENECKSIVVTHQNIYLSPFASTTLKKRTLKPLL</sequence>
<proteinExistence type="predicted"/>
<organism evidence="1 2">
    <name type="scientific">Bacillus coahuilensis p1.1.43</name>
    <dbReference type="NCBI Taxonomy" id="1150625"/>
    <lineage>
        <taxon>Bacteria</taxon>
        <taxon>Bacillati</taxon>
        <taxon>Bacillota</taxon>
        <taxon>Bacilli</taxon>
        <taxon>Bacillales</taxon>
        <taxon>Bacillaceae</taxon>
        <taxon>Bacillus</taxon>
    </lineage>
</organism>
<evidence type="ECO:0008006" key="3">
    <source>
        <dbReference type="Google" id="ProtNLM"/>
    </source>
</evidence>
<dbReference type="NCBIfam" id="NF046065">
    <property type="entry name" value="MtxRegRemB"/>
    <property type="match status" value="1"/>
</dbReference>
<dbReference type="InterPro" id="IPR007169">
    <property type="entry name" value="RemA-like"/>
</dbReference>
<dbReference type="Pfam" id="PF04025">
    <property type="entry name" value="RemA-like"/>
    <property type="match status" value="1"/>
</dbReference>
<dbReference type="AlphaFoldDB" id="A0A147KCH2"/>
<evidence type="ECO:0000313" key="1">
    <source>
        <dbReference type="EMBL" id="KUP09360.1"/>
    </source>
</evidence>
<accession>A0A147KCH2</accession>
<reference evidence="1 2" key="1">
    <citation type="journal article" date="2016" name="Front. Microbiol.">
        <title>Microevolution Analysis of Bacillus coahuilensis Unveils Differences in Phosphorus Acquisition Strategies and Their Regulation.</title>
        <authorList>
            <person name="Gomez-Lunar Z."/>
            <person name="Hernandez-Gonzalez I."/>
            <person name="Rodriguez-Torres M.D."/>
            <person name="Souza V."/>
            <person name="Olmedo-Alvarez G."/>
        </authorList>
    </citation>
    <scope>NUCLEOTIDE SEQUENCE [LARGE SCALE GENOMIC DNA]</scope>
    <source>
        <strain evidence="2">p1.1.43</strain>
    </source>
</reference>
<dbReference type="EMBL" id="LDYG01000001">
    <property type="protein sequence ID" value="KUP09360.1"/>
    <property type="molecule type" value="Genomic_DNA"/>
</dbReference>
<keyword evidence="2" id="KW-1185">Reference proteome</keyword>
<name>A0A147KCH2_9BACI</name>
<dbReference type="STRING" id="1150625.Q75_00025"/>